<dbReference type="Gramene" id="OE9A032547T5">
    <property type="protein sequence ID" value="OE9A032547C5"/>
    <property type="gene ID" value="OE9A032547"/>
</dbReference>
<dbReference type="GO" id="GO:0009904">
    <property type="term" value="P:chloroplast accumulation movement"/>
    <property type="evidence" value="ECO:0007669"/>
    <property type="project" value="TreeGrafter"/>
</dbReference>
<name>A0A8S0THY3_OLEEU</name>
<evidence type="ECO:0000256" key="2">
    <source>
        <dbReference type="ARBA" id="ARBA00023054"/>
    </source>
</evidence>
<dbReference type="OrthoDB" id="1933125at2759"/>
<feature type="coiled-coil region" evidence="3">
    <location>
        <begin position="395"/>
        <end position="464"/>
    </location>
</feature>
<evidence type="ECO:0000256" key="1">
    <source>
        <dbReference type="ARBA" id="ARBA00005485"/>
    </source>
</evidence>
<feature type="coiled-coil region" evidence="3">
    <location>
        <begin position="59"/>
        <end position="121"/>
    </location>
</feature>
<gene>
    <name evidence="5" type="ORF">OLEA9_A032547</name>
</gene>
<dbReference type="Proteomes" id="UP000594638">
    <property type="component" value="Unassembled WGS sequence"/>
</dbReference>
<evidence type="ECO:0000256" key="4">
    <source>
        <dbReference type="SAM" id="MobiDB-lite"/>
    </source>
</evidence>
<dbReference type="Gramene" id="OE9A032547T3">
    <property type="protein sequence ID" value="OE9A032547C3"/>
    <property type="gene ID" value="OE9A032547"/>
</dbReference>
<keyword evidence="6" id="KW-1185">Reference proteome</keyword>
<feature type="region of interest" description="Disordered" evidence="4">
    <location>
        <begin position="597"/>
        <end position="616"/>
    </location>
</feature>
<dbReference type="Gramene" id="OE9A032547T2">
    <property type="protein sequence ID" value="OE9A032547C2"/>
    <property type="gene ID" value="OE9A032547"/>
</dbReference>
<protein>
    <recommendedName>
        <fullName evidence="7">WEB family protein</fullName>
    </recommendedName>
</protein>
<feature type="region of interest" description="Disordered" evidence="4">
    <location>
        <begin position="129"/>
        <end position="149"/>
    </location>
</feature>
<dbReference type="InterPro" id="IPR008545">
    <property type="entry name" value="Web"/>
</dbReference>
<dbReference type="PANTHER" id="PTHR32054:SF3">
    <property type="entry name" value="HEAVY CHAIN, PUTATIVE, EXPRESSED-RELATED"/>
    <property type="match status" value="1"/>
</dbReference>
<feature type="coiled-coil region" evidence="3">
    <location>
        <begin position="518"/>
        <end position="569"/>
    </location>
</feature>
<dbReference type="AlphaFoldDB" id="A0A8S0THY3"/>
<reference evidence="5 6" key="1">
    <citation type="submission" date="2019-12" db="EMBL/GenBank/DDBJ databases">
        <authorList>
            <person name="Alioto T."/>
            <person name="Alioto T."/>
            <person name="Gomez Garrido J."/>
        </authorList>
    </citation>
    <scope>NUCLEOTIDE SEQUENCE [LARGE SCALE GENOMIC DNA]</scope>
</reference>
<feature type="coiled-coil region" evidence="3">
    <location>
        <begin position="158"/>
        <end position="359"/>
    </location>
</feature>
<dbReference type="Gramene" id="OE9A032547T1">
    <property type="protein sequence ID" value="OE9A032547C1"/>
    <property type="gene ID" value="OE9A032547"/>
</dbReference>
<sequence length="651" mass="72281">MVAKDYQKTKGSTKGEVGEIDTSAPFQSVKDAVSLFGEGAFSGEKPAIKKSKPRSAERVLAKETQLHLAEKELNKLKEQLKNAETTKAQALVELERAKQAVEDLTRKLQTIKESKDSAVKATEAAKYHAKQFEESGNSNSKETNGSSNMDQETARVQYMAVMAELDLAKKELRKFRQEYDASVEAKNTAIKQTAEAKNATKTNMERANELSKEIITVQELIQQVKMASSQAREEEARVYSEKDVYKQSYKAKLEESANKLLALKKDINPELTMKLETDLAEIMSEIEVLRKETDNARASDLGSVKTVTSGLDGAKESLQKLADEGNSLRSLVETLKLELDNVKKEHSELKEKEAETESVAGNLHVKLRKAKSELEAALVEEAKVRGASDEMVATIHQVSLETENAKREVEEMNQQAEQLKREAEATRIDLEAAEKKLLVALEEAEEAKAAEAKALDEIKMLSEKTDAARASTSDPGAQITLSRDEFESLSRKVEESEKLSEMKIAAATAQVEAVKASESEALKKLDATQKEIEDIKAATKEALKKAEMAEAAKKAVEGELRRRHEQEQKKAAEAAARILAETEKSFQSSPRIYQIQKQNLPEKVKDTRKLEKAKTSLRKKVLMPSLTGIFKKKNQVEGASPSYLPGEKPVW</sequence>
<dbReference type="Pfam" id="PF05701">
    <property type="entry name" value="WEMBL"/>
    <property type="match status" value="1"/>
</dbReference>
<feature type="compositionally biased region" description="Basic and acidic residues" evidence="4">
    <location>
        <begin position="600"/>
        <end position="614"/>
    </location>
</feature>
<organism evidence="5 6">
    <name type="scientific">Olea europaea subsp. europaea</name>
    <dbReference type="NCBI Taxonomy" id="158383"/>
    <lineage>
        <taxon>Eukaryota</taxon>
        <taxon>Viridiplantae</taxon>
        <taxon>Streptophyta</taxon>
        <taxon>Embryophyta</taxon>
        <taxon>Tracheophyta</taxon>
        <taxon>Spermatophyta</taxon>
        <taxon>Magnoliopsida</taxon>
        <taxon>eudicotyledons</taxon>
        <taxon>Gunneridae</taxon>
        <taxon>Pentapetalae</taxon>
        <taxon>asterids</taxon>
        <taxon>lamiids</taxon>
        <taxon>Lamiales</taxon>
        <taxon>Oleaceae</taxon>
        <taxon>Oleeae</taxon>
        <taxon>Olea</taxon>
    </lineage>
</organism>
<keyword evidence="2 3" id="KW-0175">Coiled coil</keyword>
<dbReference type="EMBL" id="CACTIH010007243">
    <property type="protein sequence ID" value="CAA3005126.1"/>
    <property type="molecule type" value="Genomic_DNA"/>
</dbReference>
<evidence type="ECO:0000313" key="5">
    <source>
        <dbReference type="EMBL" id="CAA3005126.1"/>
    </source>
</evidence>
<comment type="caution">
    <text evidence="5">The sequence shown here is derived from an EMBL/GenBank/DDBJ whole genome shotgun (WGS) entry which is preliminary data.</text>
</comment>
<evidence type="ECO:0000313" key="6">
    <source>
        <dbReference type="Proteomes" id="UP000594638"/>
    </source>
</evidence>
<feature type="compositionally biased region" description="Polar residues" evidence="4">
    <location>
        <begin position="134"/>
        <end position="149"/>
    </location>
</feature>
<evidence type="ECO:0000256" key="3">
    <source>
        <dbReference type="SAM" id="Coils"/>
    </source>
</evidence>
<evidence type="ECO:0008006" key="7">
    <source>
        <dbReference type="Google" id="ProtNLM"/>
    </source>
</evidence>
<proteinExistence type="inferred from homology"/>
<accession>A0A8S0THY3</accession>
<dbReference type="PANTHER" id="PTHR32054">
    <property type="entry name" value="HEAVY CHAIN, PUTATIVE, EXPRESSED-RELATED-RELATED"/>
    <property type="match status" value="1"/>
</dbReference>
<comment type="similarity">
    <text evidence="1">Belongs to the WEB family.</text>
</comment>
<dbReference type="GO" id="GO:0005829">
    <property type="term" value="C:cytosol"/>
    <property type="evidence" value="ECO:0007669"/>
    <property type="project" value="TreeGrafter"/>
</dbReference>
<dbReference type="GO" id="GO:0009903">
    <property type="term" value="P:chloroplast avoidance movement"/>
    <property type="evidence" value="ECO:0007669"/>
    <property type="project" value="TreeGrafter"/>
</dbReference>